<organism evidence="1">
    <name type="scientific">mine drainage metagenome</name>
    <dbReference type="NCBI Taxonomy" id="410659"/>
    <lineage>
        <taxon>unclassified sequences</taxon>
        <taxon>metagenomes</taxon>
        <taxon>ecological metagenomes</taxon>
    </lineage>
</organism>
<accession>A0A1J5PDA2</accession>
<dbReference type="EMBL" id="MLJW01007289">
    <property type="protein sequence ID" value="OIQ65492.1"/>
    <property type="molecule type" value="Genomic_DNA"/>
</dbReference>
<evidence type="ECO:0000313" key="1">
    <source>
        <dbReference type="EMBL" id="OIQ65492.1"/>
    </source>
</evidence>
<name>A0A1J5PDA2_9ZZZZ</name>
<sequence>MQQPDLLEVLGAPIEHGVDLVFLDHRAAEDVARLLIDEFRGDVGGDGRPGHQRNLGLLKHRREGRHVAAVHGADHRGNLVVADQPLHQRYRPLRIGLVIVDDELDFRLRRRSLVFLERKLVALQVGFAEVAGPFHPQAAHVDLFPLRRGRRRRTGLGETGQLNRRGAGRGRLAPQQSRQIFPARLQPADLRLVEFTQRGDHALPRTSLRAIRLAQIPITVADASDLFVFSPQKHRPAVSPKSVRPTRGCSALHRLRFTGYL</sequence>
<comment type="caution">
    <text evidence="1">The sequence shown here is derived from an EMBL/GenBank/DDBJ whole genome shotgun (WGS) entry which is preliminary data.</text>
</comment>
<gene>
    <name evidence="1" type="ORF">GALL_529480</name>
</gene>
<reference evidence="1" key="1">
    <citation type="submission" date="2016-10" db="EMBL/GenBank/DDBJ databases">
        <title>Sequence of Gallionella enrichment culture.</title>
        <authorList>
            <person name="Poehlein A."/>
            <person name="Muehling M."/>
            <person name="Daniel R."/>
        </authorList>
    </citation>
    <scope>NUCLEOTIDE SEQUENCE</scope>
</reference>
<proteinExistence type="predicted"/>
<dbReference type="AlphaFoldDB" id="A0A1J5PDA2"/>
<protein>
    <submittedName>
        <fullName evidence="1">Uncharacterized protein</fullName>
    </submittedName>
</protein>